<dbReference type="Pfam" id="PF03888">
    <property type="entry name" value="MucB_RseB"/>
    <property type="match status" value="1"/>
</dbReference>
<keyword evidence="4" id="KW-0574">Periplasm</keyword>
<dbReference type="InterPro" id="IPR005588">
    <property type="entry name" value="MucB_RseB"/>
</dbReference>
<dbReference type="PANTHER" id="PTHR38782">
    <property type="match status" value="1"/>
</dbReference>
<evidence type="ECO:0000313" key="9">
    <source>
        <dbReference type="Proteomes" id="UP000312102"/>
    </source>
</evidence>
<dbReference type="GO" id="GO:0045152">
    <property type="term" value="F:antisigma factor binding"/>
    <property type="evidence" value="ECO:0007669"/>
    <property type="project" value="TreeGrafter"/>
</dbReference>
<protein>
    <submittedName>
        <fullName evidence="8">Transcriptional regulator</fullName>
    </submittedName>
</protein>
<dbReference type="GO" id="GO:0032885">
    <property type="term" value="P:regulation of polysaccharide biosynthetic process"/>
    <property type="evidence" value="ECO:0007669"/>
    <property type="project" value="TreeGrafter"/>
</dbReference>
<proteinExistence type="inferred from homology"/>
<evidence type="ECO:0000256" key="3">
    <source>
        <dbReference type="ARBA" id="ARBA00022729"/>
    </source>
</evidence>
<keyword evidence="9" id="KW-1185">Reference proteome</keyword>
<evidence type="ECO:0000256" key="5">
    <source>
        <dbReference type="SAM" id="SignalP"/>
    </source>
</evidence>
<organism evidence="8 9">
    <name type="scientific">Candidatus Methylopumilus rimovensis</name>
    <dbReference type="NCBI Taxonomy" id="2588535"/>
    <lineage>
        <taxon>Bacteria</taxon>
        <taxon>Pseudomonadati</taxon>
        <taxon>Pseudomonadota</taxon>
        <taxon>Betaproteobacteria</taxon>
        <taxon>Nitrosomonadales</taxon>
        <taxon>Methylophilaceae</taxon>
        <taxon>Candidatus Methylopumilus</taxon>
    </lineage>
</organism>
<dbReference type="CDD" id="cd16327">
    <property type="entry name" value="RseB"/>
    <property type="match status" value="1"/>
</dbReference>
<feature type="domain" description="MucB/RseB C-terminal" evidence="7">
    <location>
        <begin position="236"/>
        <end position="327"/>
    </location>
</feature>
<dbReference type="InterPro" id="IPR038484">
    <property type="entry name" value="MucB/RseB_C_sf"/>
</dbReference>
<evidence type="ECO:0000256" key="4">
    <source>
        <dbReference type="ARBA" id="ARBA00022764"/>
    </source>
</evidence>
<dbReference type="InterPro" id="IPR029046">
    <property type="entry name" value="LolA/LolB/LppX"/>
</dbReference>
<comment type="similarity">
    <text evidence="2">Belongs to the RseB family.</text>
</comment>
<reference evidence="8 9" key="1">
    <citation type="journal article" date="2019" name="ISME J.">
        <title>Evolution in action: habitat transition from sediment to the pelagial leads to genome streamlining in Methylophilaceae.</title>
        <authorList>
            <person name="Salcher M."/>
            <person name="Schaefle D."/>
            <person name="Kaspar M."/>
            <person name="Neuenschwander S.M."/>
            <person name="Ghai R."/>
        </authorList>
    </citation>
    <scope>NUCLEOTIDE SEQUENCE [LARGE SCALE GENOMIC DNA]</scope>
    <source>
        <strain evidence="8 9">MMS-RI-1</strain>
    </source>
</reference>
<evidence type="ECO:0000256" key="2">
    <source>
        <dbReference type="ARBA" id="ARBA00008150"/>
    </source>
</evidence>
<evidence type="ECO:0000256" key="1">
    <source>
        <dbReference type="ARBA" id="ARBA00004418"/>
    </source>
</evidence>
<dbReference type="InterPro" id="IPR033436">
    <property type="entry name" value="MucB/RseB_C"/>
</dbReference>
<feature type="chain" id="PRO_5042221727" evidence="5">
    <location>
        <begin position="34"/>
        <end position="332"/>
    </location>
</feature>
<dbReference type="EMBL" id="CP040986">
    <property type="protein sequence ID" value="QDD13300.1"/>
    <property type="molecule type" value="Genomic_DNA"/>
</dbReference>
<accession>A0AAE6FSR3</accession>
<evidence type="ECO:0000259" key="6">
    <source>
        <dbReference type="Pfam" id="PF03888"/>
    </source>
</evidence>
<dbReference type="Gene3D" id="2.50.20.10">
    <property type="entry name" value="Lipoprotein localisation LolA/LolB/LppX"/>
    <property type="match status" value="1"/>
</dbReference>
<dbReference type="PANTHER" id="PTHR38782:SF1">
    <property type="entry name" value="SIGMA-E FACTOR REGULATORY PROTEIN RSEB"/>
    <property type="match status" value="1"/>
</dbReference>
<dbReference type="SUPFAM" id="SSF89392">
    <property type="entry name" value="Prokaryotic lipoproteins and lipoprotein localization factors"/>
    <property type="match status" value="1"/>
</dbReference>
<feature type="domain" description="MucB/RseB N-terminal" evidence="6">
    <location>
        <begin position="41"/>
        <end position="205"/>
    </location>
</feature>
<keyword evidence="3 5" id="KW-0732">Signal</keyword>
<dbReference type="Pfam" id="PF17188">
    <property type="entry name" value="MucB_RseB_C"/>
    <property type="match status" value="1"/>
</dbReference>
<dbReference type="GO" id="GO:0030288">
    <property type="term" value="C:outer membrane-bounded periplasmic space"/>
    <property type="evidence" value="ECO:0007669"/>
    <property type="project" value="TreeGrafter"/>
</dbReference>
<dbReference type="PIRSF" id="PIRSF005427">
    <property type="entry name" value="RseB"/>
    <property type="match status" value="1"/>
</dbReference>
<name>A0AAE6FSR3_9PROT</name>
<gene>
    <name evidence="8" type="ORF">FIT61_02290</name>
</gene>
<sequence length="332" mass="38282">MSRYMLKHKPNNFFMQRFVVGLTLFLLSFCAQSVEDPWLHLEKAAQAARKLSYKGIFLYQNHQDVRSIEITHLNNGAEEFARIVTLDGKPREALSRGNNMVVFNPSKENVMIQTRQNQSLFPAILPPDIESVKAIYTLRFVDQERVGGREAQIVYLEPRDEYRYLYKLWLDKEYGLILKMSILDHQQKVIEQASFNQIALFSGQDLNWFKPNVDTHKKYIMDDASNNKVSHEKYCTIANLPTGYREVSHVTRMMGNQPHPVHHWIFSDGLSFVSLFVNQIPKGQKSRIGETQVGSSHIFARVMNGNQIMVVGEVPQATIQKISNSIQDIKVH</sequence>
<dbReference type="AlphaFoldDB" id="A0AAE6FSR3"/>
<dbReference type="Proteomes" id="UP000312102">
    <property type="component" value="Chromosome"/>
</dbReference>
<dbReference type="Gene3D" id="3.30.200.100">
    <property type="entry name" value="MucB/RseB, C-terminal domain"/>
    <property type="match status" value="1"/>
</dbReference>
<evidence type="ECO:0000259" key="7">
    <source>
        <dbReference type="Pfam" id="PF17188"/>
    </source>
</evidence>
<evidence type="ECO:0000313" key="8">
    <source>
        <dbReference type="EMBL" id="QDD13300.1"/>
    </source>
</evidence>
<dbReference type="InterPro" id="IPR033434">
    <property type="entry name" value="MucB/RseB_N"/>
</dbReference>
<comment type="subcellular location">
    <subcellularLocation>
        <location evidence="1">Periplasm</location>
    </subcellularLocation>
</comment>
<dbReference type="KEGG" id="mrk:FIT61_02290"/>
<feature type="signal peptide" evidence="5">
    <location>
        <begin position="1"/>
        <end position="33"/>
    </location>
</feature>